<keyword evidence="4" id="KW-1185">Reference proteome</keyword>
<evidence type="ECO:0000313" key="4">
    <source>
        <dbReference type="Proteomes" id="UP000051580"/>
    </source>
</evidence>
<dbReference type="STRING" id="1423753.FD28_GL001438"/>
<organism evidence="3 4">
    <name type="scientific">Levilactobacillus hammesii DSM 16381</name>
    <dbReference type="NCBI Taxonomy" id="1423753"/>
    <lineage>
        <taxon>Bacteria</taxon>
        <taxon>Bacillati</taxon>
        <taxon>Bacillota</taxon>
        <taxon>Bacilli</taxon>
        <taxon>Lactobacillales</taxon>
        <taxon>Lactobacillaceae</taxon>
        <taxon>Levilactobacillus</taxon>
    </lineage>
</organism>
<sequence length="671" mass="74021">MKIIIILSEGLIMMSKHKQHRLLSKLILFSTLLGIGFSMGIAQTDLSVNATTRDELENPTNMSKSTIPTNDQTEGEFEDQIKQPVDLNEPINVIFKDKVLQNSVAKSLNVDITQKLTDSDDFTHDKVRLFIYPVDNQADNPYLINDWTGMAALKNRLMSITLNDQGDNFNSKVLKLTDPKAGFLSDKANDVDTTGLYLNFDGDGITQDTFEALMTDLTNVSVDKLNLDSNYIHDFKTLDALKFSGDSDDSDVPFHNLFLASNQFGAAEGQPTHKLIVSKDGTLNLTYLDMEGLDNMPSTPLSPKGTSYNNMFDTINSRSVYHLTSGENTFEDALTTPVDNAGLTLEAIANGTPTNVTTPQLTDYLNDYLSNTRNIEEHLWDRIGIFDSSGKITRGEHAQASVDMIYGMLPMLNKNAGTHVTPDDITAKANSDGVTVSNIPQKASSITMRTDYNAAGSGGLTTHYGNTIDIPISHESEGSSSNGANGGHTDPATSSTPSSEANHVSSTDYQKPTAPAVKKGQAVYAIQKVKLHKTATFSRHSTKYMYAKQSRTKRPQFVVIGYAHSKSGLLRYRVRDVNHHSKSDGKIGYLTGNTKFVVNTYYQVNPKKIQVINPKGINAYHNIKLNGKVVKHYRRGTALKIKRIKSHHLTTRLQLSNGTWITANKTLIIKK</sequence>
<reference evidence="3 4" key="1">
    <citation type="journal article" date="2015" name="Genome Announc.">
        <title>Expanding the biotechnology potential of lactobacilli through comparative genomics of 213 strains and associated genera.</title>
        <authorList>
            <person name="Sun Z."/>
            <person name="Harris H.M."/>
            <person name="McCann A."/>
            <person name="Guo C."/>
            <person name="Argimon S."/>
            <person name="Zhang W."/>
            <person name="Yang X."/>
            <person name="Jeffery I.B."/>
            <person name="Cooney J.C."/>
            <person name="Kagawa T.F."/>
            <person name="Liu W."/>
            <person name="Song Y."/>
            <person name="Salvetti E."/>
            <person name="Wrobel A."/>
            <person name="Rasinkangas P."/>
            <person name="Parkhill J."/>
            <person name="Rea M.C."/>
            <person name="O'Sullivan O."/>
            <person name="Ritari J."/>
            <person name="Douillard F.P."/>
            <person name="Paul Ross R."/>
            <person name="Yang R."/>
            <person name="Briner A.E."/>
            <person name="Felis G.E."/>
            <person name="de Vos W.M."/>
            <person name="Barrangou R."/>
            <person name="Klaenhammer T.R."/>
            <person name="Caufield P.W."/>
            <person name="Cui Y."/>
            <person name="Zhang H."/>
            <person name="O'Toole P.W."/>
        </authorList>
    </citation>
    <scope>NUCLEOTIDE SEQUENCE [LARGE SCALE GENOMIC DNA]</scope>
    <source>
        <strain evidence="3 4">DSM 16381</strain>
    </source>
</reference>
<evidence type="ECO:0000256" key="1">
    <source>
        <dbReference type="SAM" id="MobiDB-lite"/>
    </source>
</evidence>
<dbReference type="OrthoDB" id="9811471at2"/>
<feature type="domain" description="DUF5776" evidence="2">
    <location>
        <begin position="601"/>
        <end position="668"/>
    </location>
</feature>
<feature type="region of interest" description="Disordered" evidence="1">
    <location>
        <begin position="466"/>
        <end position="514"/>
    </location>
</feature>
<evidence type="ECO:0000313" key="3">
    <source>
        <dbReference type="EMBL" id="KRL93548.1"/>
    </source>
</evidence>
<dbReference type="InterPro" id="IPR044081">
    <property type="entry name" value="DUF5776"/>
</dbReference>
<dbReference type="EMBL" id="AZFS01000064">
    <property type="protein sequence ID" value="KRL93548.1"/>
    <property type="molecule type" value="Genomic_DNA"/>
</dbReference>
<evidence type="ECO:0000259" key="2">
    <source>
        <dbReference type="Pfam" id="PF19087"/>
    </source>
</evidence>
<protein>
    <recommendedName>
        <fullName evidence="2">DUF5776 domain-containing protein</fullName>
    </recommendedName>
</protein>
<comment type="caution">
    <text evidence="3">The sequence shown here is derived from an EMBL/GenBank/DDBJ whole genome shotgun (WGS) entry which is preliminary data.</text>
</comment>
<dbReference type="RefSeq" id="WP_157059897.1">
    <property type="nucleotide sequence ID" value="NZ_AZFS01000064.1"/>
</dbReference>
<accession>A0A0R1UJR0</accession>
<feature type="compositionally biased region" description="Polar residues" evidence="1">
    <location>
        <begin position="491"/>
        <end position="510"/>
    </location>
</feature>
<dbReference type="PATRIC" id="fig|1423753.3.peg.1496"/>
<name>A0A0R1UJR0_9LACO</name>
<proteinExistence type="predicted"/>
<dbReference type="Pfam" id="PF19087">
    <property type="entry name" value="DUF5776"/>
    <property type="match status" value="1"/>
</dbReference>
<gene>
    <name evidence="3" type="ORF">FD28_GL001438</name>
</gene>
<dbReference type="Proteomes" id="UP000051580">
    <property type="component" value="Unassembled WGS sequence"/>
</dbReference>
<dbReference type="AlphaFoldDB" id="A0A0R1UJR0"/>